<keyword evidence="5" id="KW-0808">Transferase</keyword>
<dbReference type="RefSeq" id="WP_380826496.1">
    <property type="nucleotide sequence ID" value="NZ_JBHTCG010000007.1"/>
</dbReference>
<dbReference type="InterPro" id="IPR016036">
    <property type="entry name" value="Malonyl_transacylase_ACP-bd"/>
</dbReference>
<dbReference type="PANTHER" id="PTHR43775:SF37">
    <property type="entry name" value="SI:DKEY-61P9.11"/>
    <property type="match status" value="1"/>
</dbReference>
<sequence length="349" mass="36346">MGTVKDTGTGTARADLDRPRGPRPVALLFPGQGAQHTRMGTGLYDHDPVFTATMDEIFAELGREGARIRADWLSADPAVPIDDVLRAQPLLFAVDYALGRTVMSWGVRPAALLGHSVGEMAAATLAGVFTLSDAVRVMWERLVRLSRTPPGGMLAVAATPAELAPHLDGEVVIGAVNGPRQVMLAGAAAPLARAAAELRERGITCRPVRATIGFHSPSVAATAPQDEAAFAALPLRAPGIPVYSCYTGAPLTEREARDPGFWARQPSACVVFGAALDALLSGGDLVLLEAGPSQSLTTLARRHRAVGAGSTALALLPPRRGEDAADRESLARAAEALRTEGAAPDLARA</sequence>
<dbReference type="Proteomes" id="UP001596496">
    <property type="component" value="Unassembled WGS sequence"/>
</dbReference>
<dbReference type="Pfam" id="PF00698">
    <property type="entry name" value="Acyl_transf_1"/>
    <property type="match status" value="1"/>
</dbReference>
<dbReference type="InterPro" id="IPR016035">
    <property type="entry name" value="Acyl_Trfase/lysoPLipase"/>
</dbReference>
<feature type="compositionally biased region" description="Basic and acidic residues" evidence="3">
    <location>
        <begin position="319"/>
        <end position="338"/>
    </location>
</feature>
<dbReference type="EMBL" id="JBHTCG010000007">
    <property type="protein sequence ID" value="MFC7383087.1"/>
    <property type="molecule type" value="Genomic_DNA"/>
</dbReference>
<accession>A0ABW2P0B1</accession>
<dbReference type="InterPro" id="IPR050091">
    <property type="entry name" value="PKS_NRPS_Biosynth_Enz"/>
</dbReference>
<dbReference type="SUPFAM" id="SSF55048">
    <property type="entry name" value="Probable ACP-binding domain of malonyl-CoA ACP transacylase"/>
    <property type="match status" value="1"/>
</dbReference>
<keyword evidence="2" id="KW-0597">Phosphoprotein</keyword>
<comment type="caution">
    <text evidence="5">The sequence shown here is derived from an EMBL/GenBank/DDBJ whole genome shotgun (WGS) entry which is preliminary data.</text>
</comment>
<proteinExistence type="predicted"/>
<dbReference type="Gene3D" id="3.40.366.10">
    <property type="entry name" value="Malonyl-Coenzyme A Acyl Carrier Protein, domain 2"/>
    <property type="match status" value="1"/>
</dbReference>
<evidence type="ECO:0000259" key="4">
    <source>
        <dbReference type="SMART" id="SM00827"/>
    </source>
</evidence>
<dbReference type="PANTHER" id="PTHR43775">
    <property type="entry name" value="FATTY ACID SYNTHASE"/>
    <property type="match status" value="1"/>
</dbReference>
<evidence type="ECO:0000256" key="3">
    <source>
        <dbReference type="SAM" id="MobiDB-lite"/>
    </source>
</evidence>
<feature type="region of interest" description="Disordered" evidence="3">
    <location>
        <begin position="1"/>
        <end position="24"/>
    </location>
</feature>
<keyword evidence="5" id="KW-0012">Acyltransferase</keyword>
<name>A0ABW2P0B1_9ACTN</name>
<dbReference type="InterPro" id="IPR014043">
    <property type="entry name" value="Acyl_transferase_dom"/>
</dbReference>
<evidence type="ECO:0000313" key="6">
    <source>
        <dbReference type="Proteomes" id="UP001596496"/>
    </source>
</evidence>
<feature type="compositionally biased region" description="Polar residues" evidence="3">
    <location>
        <begin position="1"/>
        <end position="10"/>
    </location>
</feature>
<organism evidence="5 6">
    <name type="scientific">Sphaerisporangium rhizosphaerae</name>
    <dbReference type="NCBI Taxonomy" id="2269375"/>
    <lineage>
        <taxon>Bacteria</taxon>
        <taxon>Bacillati</taxon>
        <taxon>Actinomycetota</taxon>
        <taxon>Actinomycetes</taxon>
        <taxon>Streptosporangiales</taxon>
        <taxon>Streptosporangiaceae</taxon>
        <taxon>Sphaerisporangium</taxon>
    </lineage>
</organism>
<dbReference type="InterPro" id="IPR001227">
    <property type="entry name" value="Ac_transferase_dom_sf"/>
</dbReference>
<dbReference type="Gene3D" id="3.30.70.3290">
    <property type="match status" value="1"/>
</dbReference>
<evidence type="ECO:0000256" key="1">
    <source>
        <dbReference type="ARBA" id="ARBA00022450"/>
    </source>
</evidence>
<reference evidence="6" key="1">
    <citation type="journal article" date="2019" name="Int. J. Syst. Evol. Microbiol.">
        <title>The Global Catalogue of Microorganisms (GCM) 10K type strain sequencing project: providing services to taxonomists for standard genome sequencing and annotation.</title>
        <authorList>
            <consortium name="The Broad Institute Genomics Platform"/>
            <consortium name="The Broad Institute Genome Sequencing Center for Infectious Disease"/>
            <person name="Wu L."/>
            <person name="Ma J."/>
        </authorList>
    </citation>
    <scope>NUCLEOTIDE SEQUENCE [LARGE SCALE GENOMIC DNA]</scope>
    <source>
        <strain evidence="6">CECT 7649</strain>
    </source>
</reference>
<keyword evidence="6" id="KW-1185">Reference proteome</keyword>
<dbReference type="Gene3D" id="3.30.70.250">
    <property type="entry name" value="Malonyl-CoA ACP transacylase, ACP-binding"/>
    <property type="match status" value="1"/>
</dbReference>
<evidence type="ECO:0000313" key="5">
    <source>
        <dbReference type="EMBL" id="MFC7383087.1"/>
    </source>
</evidence>
<evidence type="ECO:0000256" key="2">
    <source>
        <dbReference type="ARBA" id="ARBA00022553"/>
    </source>
</evidence>
<dbReference type="SMART" id="SM00827">
    <property type="entry name" value="PKS_AT"/>
    <property type="match status" value="1"/>
</dbReference>
<dbReference type="SUPFAM" id="SSF52151">
    <property type="entry name" value="FabD/lysophospholipase-like"/>
    <property type="match status" value="1"/>
</dbReference>
<gene>
    <name evidence="5" type="ORF">ACFQSB_12780</name>
</gene>
<dbReference type="GO" id="GO:0016746">
    <property type="term" value="F:acyltransferase activity"/>
    <property type="evidence" value="ECO:0007669"/>
    <property type="project" value="UniProtKB-KW"/>
</dbReference>
<keyword evidence="1" id="KW-0596">Phosphopantetheine</keyword>
<feature type="region of interest" description="Disordered" evidence="3">
    <location>
        <begin position="318"/>
        <end position="349"/>
    </location>
</feature>
<dbReference type="EC" id="2.3.1.-" evidence="5"/>
<protein>
    <submittedName>
        <fullName evidence="5">Acyltransferase domain-containing protein</fullName>
        <ecNumber evidence="5">2.3.1.-</ecNumber>
    </submittedName>
</protein>
<feature type="domain" description="Malonyl-CoA:ACP transacylase (MAT)" evidence="4">
    <location>
        <begin position="28"/>
        <end position="320"/>
    </location>
</feature>